<accession>A0A843SRG7</accession>
<dbReference type="Gene3D" id="1.10.260.40">
    <property type="entry name" value="lambda repressor-like DNA-binding domains"/>
    <property type="match status" value="1"/>
</dbReference>
<organism evidence="5 6">
    <name type="scientific">Rugamonas rivuli</name>
    <dbReference type="NCBI Taxonomy" id="2743358"/>
    <lineage>
        <taxon>Bacteria</taxon>
        <taxon>Pseudomonadati</taxon>
        <taxon>Pseudomonadota</taxon>
        <taxon>Betaproteobacteria</taxon>
        <taxon>Burkholderiales</taxon>
        <taxon>Oxalobacteraceae</taxon>
        <taxon>Telluria group</taxon>
        <taxon>Rugamonas</taxon>
    </lineage>
</organism>
<dbReference type="GO" id="GO:0003677">
    <property type="term" value="F:DNA binding"/>
    <property type="evidence" value="ECO:0007669"/>
    <property type="project" value="UniProtKB-KW"/>
</dbReference>
<comment type="caution">
    <text evidence="5">The sequence shown here is derived from an EMBL/GenBank/DDBJ whole genome shotgun (WGS) entry which is preliminary data.</text>
</comment>
<dbReference type="PROSITE" id="PS50943">
    <property type="entry name" value="HTH_CROC1"/>
    <property type="match status" value="1"/>
</dbReference>
<dbReference type="GO" id="GO:0003700">
    <property type="term" value="F:DNA-binding transcription factor activity"/>
    <property type="evidence" value="ECO:0007669"/>
    <property type="project" value="TreeGrafter"/>
</dbReference>
<keyword evidence="1" id="KW-0805">Transcription regulation</keyword>
<protein>
    <submittedName>
        <fullName evidence="5">Helix-turn-helix domain-containing protein</fullName>
    </submittedName>
</protein>
<dbReference type="InterPro" id="IPR001387">
    <property type="entry name" value="Cro/C1-type_HTH"/>
</dbReference>
<dbReference type="InterPro" id="IPR010982">
    <property type="entry name" value="Lambda_DNA-bd_dom_sf"/>
</dbReference>
<sequence length="80" mass="8639">MPTPSKHSRHPVLTALGTAIRQSRRKLKLSQEELAQLVGMDRSYIGQIERGENSVAMLPLVAIAEALNTTVAALMTEAGL</sequence>
<proteinExistence type="predicted"/>
<reference evidence="5 6" key="1">
    <citation type="submission" date="2019-10" db="EMBL/GenBank/DDBJ databases">
        <title>Two novel species isolated from a subtropical stream in China.</title>
        <authorList>
            <person name="Lu H."/>
        </authorList>
    </citation>
    <scope>NUCLEOTIDE SEQUENCE [LARGE SCALE GENOMIC DNA]</scope>
    <source>
        <strain evidence="5 6">FT103W</strain>
    </source>
</reference>
<keyword evidence="2" id="KW-0238">DNA-binding</keyword>
<dbReference type="PANTHER" id="PTHR46797:SF23">
    <property type="entry name" value="HTH-TYPE TRANSCRIPTIONAL REGULATOR SUTR"/>
    <property type="match status" value="1"/>
</dbReference>
<dbReference type="PANTHER" id="PTHR46797">
    <property type="entry name" value="HTH-TYPE TRANSCRIPTIONAL REGULATOR"/>
    <property type="match status" value="1"/>
</dbReference>
<dbReference type="Proteomes" id="UP000444318">
    <property type="component" value="Unassembled WGS sequence"/>
</dbReference>
<dbReference type="EMBL" id="WHUF01000007">
    <property type="protein sequence ID" value="MQA22796.1"/>
    <property type="molecule type" value="Genomic_DNA"/>
</dbReference>
<dbReference type="GO" id="GO:0005829">
    <property type="term" value="C:cytosol"/>
    <property type="evidence" value="ECO:0007669"/>
    <property type="project" value="TreeGrafter"/>
</dbReference>
<evidence type="ECO:0000259" key="4">
    <source>
        <dbReference type="PROSITE" id="PS50943"/>
    </source>
</evidence>
<evidence type="ECO:0000256" key="1">
    <source>
        <dbReference type="ARBA" id="ARBA00023015"/>
    </source>
</evidence>
<name>A0A843SRG7_9BURK</name>
<evidence type="ECO:0000313" key="5">
    <source>
        <dbReference type="EMBL" id="MQA22796.1"/>
    </source>
</evidence>
<keyword evidence="3" id="KW-0804">Transcription</keyword>
<dbReference type="Pfam" id="PF01381">
    <property type="entry name" value="HTH_3"/>
    <property type="match status" value="1"/>
</dbReference>
<dbReference type="SMART" id="SM00530">
    <property type="entry name" value="HTH_XRE"/>
    <property type="match status" value="1"/>
</dbReference>
<dbReference type="InterPro" id="IPR050807">
    <property type="entry name" value="TransReg_Diox_bact_type"/>
</dbReference>
<evidence type="ECO:0000256" key="3">
    <source>
        <dbReference type="ARBA" id="ARBA00023163"/>
    </source>
</evidence>
<dbReference type="SUPFAM" id="SSF47413">
    <property type="entry name" value="lambda repressor-like DNA-binding domains"/>
    <property type="match status" value="1"/>
</dbReference>
<dbReference type="CDD" id="cd00093">
    <property type="entry name" value="HTH_XRE"/>
    <property type="match status" value="1"/>
</dbReference>
<gene>
    <name evidence="5" type="ORF">GEV01_25055</name>
</gene>
<dbReference type="AlphaFoldDB" id="A0A843SRG7"/>
<evidence type="ECO:0000313" key="6">
    <source>
        <dbReference type="Proteomes" id="UP000444318"/>
    </source>
</evidence>
<evidence type="ECO:0000256" key="2">
    <source>
        <dbReference type="ARBA" id="ARBA00023125"/>
    </source>
</evidence>
<feature type="domain" description="HTH cro/C1-type" evidence="4">
    <location>
        <begin position="20"/>
        <end position="74"/>
    </location>
</feature>
<keyword evidence="6" id="KW-1185">Reference proteome</keyword>